<dbReference type="PROSITE" id="PS00687">
    <property type="entry name" value="ALDEHYDE_DEHYDR_GLU"/>
    <property type="match status" value="1"/>
</dbReference>
<dbReference type="InterPro" id="IPR016162">
    <property type="entry name" value="Ald_DH_N"/>
</dbReference>
<protein>
    <submittedName>
        <fullName evidence="6">CLUMA_CG001809, isoform A</fullName>
    </submittedName>
</protein>
<proteinExistence type="inferred from homology"/>
<keyword evidence="7" id="KW-1185">Reference proteome</keyword>
<dbReference type="FunFam" id="3.40.605.10:FF:000026">
    <property type="entry name" value="Aldehyde dehydrogenase, putative"/>
    <property type="match status" value="1"/>
</dbReference>
<evidence type="ECO:0000256" key="3">
    <source>
        <dbReference type="PROSITE-ProRule" id="PRU10007"/>
    </source>
</evidence>
<feature type="active site" evidence="3">
    <location>
        <position position="258"/>
    </location>
</feature>
<dbReference type="Gene3D" id="3.40.605.10">
    <property type="entry name" value="Aldehyde Dehydrogenase, Chain A, domain 1"/>
    <property type="match status" value="1"/>
</dbReference>
<dbReference type="STRING" id="568069.A0A1J1HJ07"/>
<gene>
    <name evidence="6" type="ORF">CLUMA_CG001809</name>
</gene>
<dbReference type="PANTHER" id="PTHR11699">
    <property type="entry name" value="ALDEHYDE DEHYDROGENASE-RELATED"/>
    <property type="match status" value="1"/>
</dbReference>
<dbReference type="InterPro" id="IPR015590">
    <property type="entry name" value="Aldehyde_DH_dom"/>
</dbReference>
<dbReference type="AlphaFoldDB" id="A0A1J1HJ07"/>
<dbReference type="FunFam" id="3.40.605.10:FF:000050">
    <property type="entry name" value="Aldehyde dehydrogenase, mitochondrial"/>
    <property type="match status" value="1"/>
</dbReference>
<evidence type="ECO:0000259" key="5">
    <source>
        <dbReference type="Pfam" id="PF00171"/>
    </source>
</evidence>
<dbReference type="CDD" id="cd07141">
    <property type="entry name" value="ALDH_F1AB_F2_RALDH1"/>
    <property type="match status" value="1"/>
</dbReference>
<evidence type="ECO:0000313" key="6">
    <source>
        <dbReference type="EMBL" id="CRK88023.1"/>
    </source>
</evidence>
<dbReference type="SUPFAM" id="SSF53720">
    <property type="entry name" value="ALDH-like"/>
    <property type="match status" value="1"/>
</dbReference>
<keyword evidence="2 4" id="KW-0560">Oxidoreductase</keyword>
<dbReference type="GO" id="GO:0016620">
    <property type="term" value="F:oxidoreductase activity, acting on the aldehyde or oxo group of donors, NAD or NADP as acceptor"/>
    <property type="evidence" value="ECO:0007669"/>
    <property type="project" value="InterPro"/>
</dbReference>
<dbReference type="InterPro" id="IPR016160">
    <property type="entry name" value="Ald_DH_CS_CYS"/>
</dbReference>
<dbReference type="InterPro" id="IPR016161">
    <property type="entry name" value="Ald_DH/histidinol_DH"/>
</dbReference>
<comment type="similarity">
    <text evidence="1 4">Belongs to the aldehyde dehydrogenase family.</text>
</comment>
<dbReference type="InterPro" id="IPR016163">
    <property type="entry name" value="Ald_DH_C"/>
</dbReference>
<accession>A0A1J1HJ07</accession>
<dbReference type="Gene3D" id="3.40.309.10">
    <property type="entry name" value="Aldehyde Dehydrogenase, Chain A, domain 2"/>
    <property type="match status" value="1"/>
</dbReference>
<feature type="domain" description="Aldehyde dehydrogenase" evidence="5">
    <location>
        <begin position="19"/>
        <end position="481"/>
    </location>
</feature>
<dbReference type="Proteomes" id="UP000183832">
    <property type="component" value="Unassembled WGS sequence"/>
</dbReference>
<reference evidence="6 7" key="1">
    <citation type="submission" date="2015-04" db="EMBL/GenBank/DDBJ databases">
        <authorList>
            <person name="Syromyatnikov M.Y."/>
            <person name="Popov V.N."/>
        </authorList>
    </citation>
    <scope>NUCLEOTIDE SEQUENCE [LARGE SCALE GENOMIC DNA]</scope>
</reference>
<dbReference type="OrthoDB" id="310895at2759"/>
<evidence type="ECO:0000313" key="7">
    <source>
        <dbReference type="Proteomes" id="UP000183832"/>
    </source>
</evidence>
<evidence type="ECO:0000256" key="4">
    <source>
        <dbReference type="RuleBase" id="RU003345"/>
    </source>
</evidence>
<evidence type="ECO:0000256" key="1">
    <source>
        <dbReference type="ARBA" id="ARBA00009986"/>
    </source>
</evidence>
<name>A0A1J1HJ07_9DIPT</name>
<sequence>MANPRQEVRFTKLFINNEFVDARSGKTFSTINPATGKKIADIAEGDKTDVDIAVKAAQRAFARGSEWRVMDASARGRLLHKLADLIQREAIPLANLETLDNGKPFEDSLFDIQCAVDTFRYYAGFADKIHGNTIPVDGNFLSMTRKEPIGVVGQIIPWNYPILMLSWKWAPAIAAGCTIVLKPAEQTPLTALYIAALSKEAGFPAGVLNVVTGFGPTAGGAISSHPDIRKVAFTGSTEVGKLIMEAAAKSNLKKVSLELGGKSPLVVFDDVDIDEAVEIAYNAIFANHGQNCCAGSRTFVHEKIYDQFVRKTVEKVSKRRVGNPFDKGVEQGPQVDDEMFNKVLAYIDFGKKDGAKLEFGGKRLGNEGFFIQPTVFSNVTDEMRIAKDEIFGPVQSILRFRTFEEVIERANRTNYGLAAGILTKNINNALMFAGAIEAGSVWINCYDAVAPQAPFGGYKQSGFGRELGEDGLEPYLETKTIAIKTPCKL</sequence>
<dbReference type="Pfam" id="PF00171">
    <property type="entry name" value="Aldedh"/>
    <property type="match status" value="1"/>
</dbReference>
<dbReference type="EMBL" id="CVRI01000006">
    <property type="protein sequence ID" value="CRK88023.1"/>
    <property type="molecule type" value="Genomic_DNA"/>
</dbReference>
<dbReference type="InterPro" id="IPR029510">
    <property type="entry name" value="Ald_DH_CS_GLU"/>
</dbReference>
<organism evidence="6 7">
    <name type="scientific">Clunio marinus</name>
    <dbReference type="NCBI Taxonomy" id="568069"/>
    <lineage>
        <taxon>Eukaryota</taxon>
        <taxon>Metazoa</taxon>
        <taxon>Ecdysozoa</taxon>
        <taxon>Arthropoda</taxon>
        <taxon>Hexapoda</taxon>
        <taxon>Insecta</taxon>
        <taxon>Pterygota</taxon>
        <taxon>Neoptera</taxon>
        <taxon>Endopterygota</taxon>
        <taxon>Diptera</taxon>
        <taxon>Nematocera</taxon>
        <taxon>Chironomoidea</taxon>
        <taxon>Chironomidae</taxon>
        <taxon>Clunio</taxon>
    </lineage>
</organism>
<dbReference type="PROSITE" id="PS00070">
    <property type="entry name" value="ALDEHYDE_DEHYDR_CYS"/>
    <property type="match status" value="1"/>
</dbReference>
<dbReference type="FunFam" id="3.40.309.10:FF:000001">
    <property type="entry name" value="Mitochondrial aldehyde dehydrogenase 2"/>
    <property type="match status" value="1"/>
</dbReference>
<evidence type="ECO:0000256" key="2">
    <source>
        <dbReference type="ARBA" id="ARBA00023002"/>
    </source>
</evidence>